<dbReference type="InterPro" id="IPR004189">
    <property type="entry name" value="Phage_Mu_transposase"/>
</dbReference>
<dbReference type="InterPro" id="IPR036397">
    <property type="entry name" value="RNaseH_sf"/>
</dbReference>
<dbReference type="Gene3D" id="3.30.420.10">
    <property type="entry name" value="Ribonuclease H-like superfamily/Ribonuclease H"/>
    <property type="match status" value="1"/>
</dbReference>
<dbReference type="InterPro" id="IPR009057">
    <property type="entry name" value="Homeodomain-like_sf"/>
</dbReference>
<dbReference type="Gene3D" id="2.30.30.130">
    <property type="entry name" value="Transposase, Mu, C-terminal"/>
    <property type="match status" value="1"/>
</dbReference>
<dbReference type="Pfam" id="PF02914">
    <property type="entry name" value="DDE_2"/>
    <property type="match status" value="1"/>
</dbReference>
<dbReference type="Gene3D" id="6.10.250.2550">
    <property type="match status" value="1"/>
</dbReference>
<dbReference type="InterPro" id="IPR036388">
    <property type="entry name" value="WH-like_DNA-bd_sf"/>
</dbReference>
<gene>
    <name evidence="4" type="ORF">J2Z17_004172</name>
</gene>
<accession>A0ABS4E449</accession>
<dbReference type="InterPro" id="IPR009004">
    <property type="entry name" value="Transposase_Mu_C"/>
</dbReference>
<dbReference type="Proteomes" id="UP000759443">
    <property type="component" value="Unassembled WGS sequence"/>
</dbReference>
<dbReference type="InterPro" id="IPR015378">
    <property type="entry name" value="Transposase-like_Mu_C"/>
</dbReference>
<keyword evidence="5" id="KW-1185">Reference proteome</keyword>
<feature type="domain" description="Integrase catalytic" evidence="2">
    <location>
        <begin position="244"/>
        <end position="461"/>
    </location>
</feature>
<evidence type="ECO:0000313" key="4">
    <source>
        <dbReference type="EMBL" id="MBP1852714.1"/>
    </source>
</evidence>
<protein>
    <submittedName>
        <fullName evidence="4">Transposase InsO family protein</fullName>
    </submittedName>
</protein>
<dbReference type="SUPFAM" id="SSF46955">
    <property type="entry name" value="Putative DNA-binding domain"/>
    <property type="match status" value="1"/>
</dbReference>
<proteinExistence type="predicted"/>
<dbReference type="Pfam" id="PF09039">
    <property type="entry name" value="HTH_Tnp_Mu_2"/>
    <property type="match status" value="1"/>
</dbReference>
<dbReference type="EMBL" id="JAGGJU010000012">
    <property type="protein sequence ID" value="MBP1852714.1"/>
    <property type="molecule type" value="Genomic_DNA"/>
</dbReference>
<dbReference type="Pfam" id="PF09299">
    <property type="entry name" value="Mu-transpos_C"/>
    <property type="match status" value="1"/>
</dbReference>
<feature type="domain" description="HTH Mu-type" evidence="3">
    <location>
        <begin position="3"/>
        <end position="75"/>
    </location>
</feature>
<dbReference type="InterPro" id="IPR001584">
    <property type="entry name" value="Integrase_cat-core"/>
</dbReference>
<organism evidence="4 5">
    <name type="scientific">Rhizobium halophytocola</name>
    <dbReference type="NCBI Taxonomy" id="735519"/>
    <lineage>
        <taxon>Bacteria</taxon>
        <taxon>Pseudomonadati</taxon>
        <taxon>Pseudomonadota</taxon>
        <taxon>Alphaproteobacteria</taxon>
        <taxon>Hyphomicrobiales</taxon>
        <taxon>Rhizobiaceae</taxon>
        <taxon>Rhizobium/Agrobacterium group</taxon>
        <taxon>Rhizobium</taxon>
    </lineage>
</organism>
<feature type="region of interest" description="Disordered" evidence="1">
    <location>
        <begin position="592"/>
        <end position="618"/>
    </location>
</feature>
<evidence type="ECO:0000256" key="1">
    <source>
        <dbReference type="SAM" id="MobiDB-lite"/>
    </source>
</evidence>
<evidence type="ECO:0000259" key="2">
    <source>
        <dbReference type="PROSITE" id="PS50994"/>
    </source>
</evidence>
<evidence type="ECO:0000259" key="3">
    <source>
        <dbReference type="PROSITE" id="PS51702"/>
    </source>
</evidence>
<evidence type="ECO:0000313" key="5">
    <source>
        <dbReference type="Proteomes" id="UP000759443"/>
    </source>
</evidence>
<dbReference type="InterPro" id="IPR012337">
    <property type="entry name" value="RNaseH-like_sf"/>
</dbReference>
<dbReference type="InterPro" id="IPR009061">
    <property type="entry name" value="DNA-bd_dom_put_sf"/>
</dbReference>
<dbReference type="Gene3D" id="1.10.10.10">
    <property type="entry name" value="Winged helix-like DNA-binding domain superfamily/Winged helix DNA-binding domain"/>
    <property type="match status" value="1"/>
</dbReference>
<dbReference type="SUPFAM" id="SSF53098">
    <property type="entry name" value="Ribonuclease H-like"/>
    <property type="match status" value="1"/>
</dbReference>
<dbReference type="SUPFAM" id="SSF46689">
    <property type="entry name" value="Homeodomain-like"/>
    <property type="match status" value="2"/>
</dbReference>
<sequence length="685" mass="76804">MKEWFTVAELLAADLPDMPADASGYSRYIGLHGWRLQPEKARKRAGQKGGGYEYHLTLLPVPARQRLSLILALAADEERSEKDRRRKSRWNAFEALTADQKMVCEDRLKALRNAYELTSAGLGRTNAMKAAAHLAGVSMPTLYAWDKLIQGIDREDWLAALAPSVRSKTGAGQKIDEDAWDFLKSDYLRPEKPTFSACYRRMLKVAKRQKWLSIPSEDTCRRRFDREVPRAVQVLARSGKDKAKTLFPAQRRVRTHFHAMQAVNMDGHKIDVFISVPWSEKPIRMFLVCIQDLYSGKIVSWRLSDAETWEAVRLVIGDMVEVFGIPDDIYLDNGRAFASKWISGQSRTRFRFKVKEEDPQGLLVTLGIQPHWTTPYSGQSKPIERAFRDLADNIAKHPYCAGAYTGNRPDAKPENYMTRAIPLEGFRMHVAAQITDHNAQEDRRAAACAGRSFDETFTESLANPSTIVRWPTAAQKSLWLLASETLRTKKGSGEIHFQGNRYWSRDLNAISGAKVTIRFDPDKLHESVRVYDLDNRLICEAACIADTGFDNVDAARQHARTRRDYAKALQAQREAHTKLTAAQLADIIYRGEPTAPGKSKPSRPAVTRLATRGSTAPRVETDAISDDEFLASFSNAVARAADSASILEFPRSGNGPAPASAGRSHEPKRRSYGSRQKKGGSDPAR</sequence>
<dbReference type="SUPFAM" id="SSF50610">
    <property type="entry name" value="mu transposase, C-terminal domain"/>
    <property type="match status" value="1"/>
</dbReference>
<dbReference type="RefSeq" id="WP_209947783.1">
    <property type="nucleotide sequence ID" value="NZ_JAGGJU010000012.1"/>
</dbReference>
<dbReference type="InterPro" id="IPR015126">
    <property type="entry name" value="Mu_I-gamma"/>
</dbReference>
<dbReference type="InterPro" id="IPR003314">
    <property type="entry name" value="Mu-type_HTH"/>
</dbReference>
<dbReference type="PROSITE" id="PS50994">
    <property type="entry name" value="INTEGRASE"/>
    <property type="match status" value="1"/>
</dbReference>
<name>A0ABS4E449_9HYPH</name>
<reference evidence="4 5" key="1">
    <citation type="submission" date="2021-03" db="EMBL/GenBank/DDBJ databases">
        <title>Genomic Encyclopedia of Type Strains, Phase IV (KMG-IV): sequencing the most valuable type-strain genomes for metagenomic binning, comparative biology and taxonomic classification.</title>
        <authorList>
            <person name="Goeker M."/>
        </authorList>
    </citation>
    <scope>NUCLEOTIDE SEQUENCE [LARGE SCALE GENOMIC DNA]</scope>
    <source>
        <strain evidence="4 5">DSM 21600</strain>
    </source>
</reference>
<dbReference type="Gene3D" id="1.10.10.60">
    <property type="entry name" value="Homeodomain-like"/>
    <property type="match status" value="2"/>
</dbReference>
<feature type="compositionally biased region" description="Basic residues" evidence="1">
    <location>
        <begin position="666"/>
        <end position="678"/>
    </location>
</feature>
<comment type="caution">
    <text evidence="4">The sequence shown here is derived from an EMBL/GenBank/DDBJ whole genome shotgun (WGS) entry which is preliminary data.</text>
</comment>
<dbReference type="Pfam" id="PF02316">
    <property type="entry name" value="HTH_Tnp_Mu_1"/>
    <property type="match status" value="1"/>
</dbReference>
<dbReference type="PROSITE" id="PS51702">
    <property type="entry name" value="HTH_MU"/>
    <property type="match status" value="1"/>
</dbReference>
<feature type="region of interest" description="Disordered" evidence="1">
    <location>
        <begin position="647"/>
        <end position="685"/>
    </location>
</feature>